<dbReference type="InterPro" id="IPR007568">
    <property type="entry name" value="RTA1"/>
</dbReference>
<dbReference type="GO" id="GO:0005886">
    <property type="term" value="C:plasma membrane"/>
    <property type="evidence" value="ECO:0007669"/>
    <property type="project" value="TreeGrafter"/>
</dbReference>
<keyword evidence="4 5" id="KW-0472">Membrane</keyword>
<evidence type="ECO:0000313" key="6">
    <source>
        <dbReference type="EMBL" id="KPV74714.1"/>
    </source>
</evidence>
<evidence type="ECO:0000256" key="4">
    <source>
        <dbReference type="ARBA" id="ARBA00023136"/>
    </source>
</evidence>
<feature type="transmembrane region" description="Helical" evidence="5">
    <location>
        <begin position="257"/>
        <end position="275"/>
    </location>
</feature>
<dbReference type="GeneID" id="28974818"/>
<evidence type="ECO:0000256" key="5">
    <source>
        <dbReference type="SAM" id="Phobius"/>
    </source>
</evidence>
<dbReference type="RefSeq" id="XP_018270763.1">
    <property type="nucleotide sequence ID" value="XM_018414370.1"/>
</dbReference>
<accession>A0A194S2G7</accession>
<feature type="transmembrane region" description="Helical" evidence="5">
    <location>
        <begin position="213"/>
        <end position="236"/>
    </location>
</feature>
<name>A0A194S2G7_RHOGW</name>
<keyword evidence="3 5" id="KW-1133">Transmembrane helix</keyword>
<reference evidence="6 7" key="1">
    <citation type="journal article" date="2015" name="Front. Microbiol.">
        <title>Genome sequence of the plant growth promoting endophytic yeast Rhodotorula graminis WP1.</title>
        <authorList>
            <person name="Firrincieli A."/>
            <person name="Otillar R."/>
            <person name="Salamov A."/>
            <person name="Schmutz J."/>
            <person name="Khan Z."/>
            <person name="Redman R.S."/>
            <person name="Fleck N.D."/>
            <person name="Lindquist E."/>
            <person name="Grigoriev I.V."/>
            <person name="Doty S.L."/>
        </authorList>
    </citation>
    <scope>NUCLEOTIDE SEQUENCE [LARGE SCALE GENOMIC DNA]</scope>
    <source>
        <strain evidence="6 7">WP1</strain>
    </source>
</reference>
<evidence type="ECO:0000256" key="1">
    <source>
        <dbReference type="ARBA" id="ARBA00004141"/>
    </source>
</evidence>
<comment type="subcellular location">
    <subcellularLocation>
        <location evidence="1">Membrane</location>
        <topology evidence="1">Multi-pass membrane protein</topology>
    </subcellularLocation>
</comment>
<feature type="transmembrane region" description="Helical" evidence="5">
    <location>
        <begin position="103"/>
        <end position="121"/>
    </location>
</feature>
<dbReference type="Pfam" id="PF04479">
    <property type="entry name" value="RTA1"/>
    <property type="match status" value="1"/>
</dbReference>
<sequence length="364" mass="39907">MSYMPYDWPTSAKDAVPCNATLVALVESAVGLTVQQISFEQCVAAVNCQYTSTNSTLKSEARHVWEVANAFGYTPSAIFAIVAILIFAVSSSFHLYQTIKSRRWWCLAVVLGGALQVFGWVERYMASQNLRVGYVIQLAVLTIAPTFFSAAIYALFGMTAAVQDASLLPRWTPRAYFKTFTIVDFVTLLVQAAGGALAATVDGNTPFEIGCNIMLAGIILQLVTTVVFLVVFGLYFRRLALVHPDRHVLRLKSRTGLVFWGTLVMAALILVRGGFRTAELAEGLYSGLSRTQTAIILLDAVPMMTVILLLNVTHPLYTVDPLVNRYRSTPTDERGSPIQLGLMSRIESADKWQGASSRVDRSSV</sequence>
<keyword evidence="7" id="KW-1185">Reference proteome</keyword>
<gene>
    <name evidence="6" type="ORF">RHOBADRAFT_44234</name>
</gene>
<evidence type="ECO:0000313" key="7">
    <source>
        <dbReference type="Proteomes" id="UP000053890"/>
    </source>
</evidence>
<dbReference type="PANTHER" id="PTHR31465:SF9">
    <property type="entry name" value="SPHINGOID LONG-CHAIN BASE TRANSPORTER RSB1"/>
    <property type="match status" value="1"/>
</dbReference>
<evidence type="ECO:0000256" key="3">
    <source>
        <dbReference type="ARBA" id="ARBA00022989"/>
    </source>
</evidence>
<organism evidence="6 7">
    <name type="scientific">Rhodotorula graminis (strain WP1)</name>
    <dbReference type="NCBI Taxonomy" id="578459"/>
    <lineage>
        <taxon>Eukaryota</taxon>
        <taxon>Fungi</taxon>
        <taxon>Dikarya</taxon>
        <taxon>Basidiomycota</taxon>
        <taxon>Pucciniomycotina</taxon>
        <taxon>Microbotryomycetes</taxon>
        <taxon>Sporidiobolales</taxon>
        <taxon>Sporidiobolaceae</taxon>
        <taxon>Rhodotorula</taxon>
    </lineage>
</organism>
<dbReference type="PANTHER" id="PTHR31465">
    <property type="entry name" value="PROTEIN RTA1-RELATED"/>
    <property type="match status" value="1"/>
</dbReference>
<feature type="transmembrane region" description="Helical" evidence="5">
    <location>
        <begin position="77"/>
        <end position="96"/>
    </location>
</feature>
<protein>
    <submittedName>
        <fullName evidence="6">Uncharacterized protein</fullName>
    </submittedName>
</protein>
<keyword evidence="2 5" id="KW-0812">Transmembrane</keyword>
<proteinExistence type="predicted"/>
<feature type="transmembrane region" description="Helical" evidence="5">
    <location>
        <begin position="133"/>
        <end position="156"/>
    </location>
</feature>
<dbReference type="AlphaFoldDB" id="A0A194S2G7"/>
<dbReference type="OrthoDB" id="3358017at2759"/>
<dbReference type="Proteomes" id="UP000053890">
    <property type="component" value="Unassembled WGS sequence"/>
</dbReference>
<dbReference type="GO" id="GO:0000324">
    <property type="term" value="C:fungal-type vacuole"/>
    <property type="evidence" value="ECO:0007669"/>
    <property type="project" value="TreeGrafter"/>
</dbReference>
<dbReference type="OMA" id="THEIYMI"/>
<dbReference type="EMBL" id="KQ474079">
    <property type="protein sequence ID" value="KPV74714.1"/>
    <property type="molecule type" value="Genomic_DNA"/>
</dbReference>
<feature type="transmembrane region" description="Helical" evidence="5">
    <location>
        <begin position="295"/>
        <end position="317"/>
    </location>
</feature>
<evidence type="ECO:0000256" key="2">
    <source>
        <dbReference type="ARBA" id="ARBA00022692"/>
    </source>
</evidence>
<feature type="transmembrane region" description="Helical" evidence="5">
    <location>
        <begin position="176"/>
        <end position="201"/>
    </location>
</feature>
<dbReference type="STRING" id="578459.A0A194S2G7"/>